<dbReference type="RefSeq" id="XP_007723330.1">
    <property type="nucleotide sequence ID" value="XM_007725140.1"/>
</dbReference>
<dbReference type="SUPFAM" id="SSF51905">
    <property type="entry name" value="FAD/NAD(P)-binding domain"/>
    <property type="match status" value="2"/>
</dbReference>
<evidence type="ECO:0000256" key="3">
    <source>
        <dbReference type="ARBA" id="ARBA00022827"/>
    </source>
</evidence>
<dbReference type="InterPro" id="IPR036188">
    <property type="entry name" value="FAD/NAD-bd_sf"/>
</dbReference>
<dbReference type="PANTHER" id="PTHR23023">
    <property type="entry name" value="DIMETHYLANILINE MONOOXYGENASE"/>
    <property type="match status" value="1"/>
</dbReference>
<evidence type="ECO:0000313" key="6">
    <source>
        <dbReference type="Proteomes" id="UP000019484"/>
    </source>
</evidence>
<keyword evidence="2" id="KW-0285">Flavoprotein</keyword>
<gene>
    <name evidence="5" type="ORF">A1O1_04245</name>
</gene>
<name>W9YPG5_9EURO</name>
<sequence length="483" mass="54729">MAKLTVKRVAIIGAGPAGAIAIDACAQEQAFDVIRVFERRENAGGCWLYDEKHPRVAEINRFADRQKADPPVEIPEKLPAQVPKQTQNRYIETSVYPYLESNVDAEAMEYSQEPVPVERSQRSIALHGVDTPYRPYQVWQKYIQDLVNRRGYQDLVEYNTTVERASKKNGEWELVLRRSGKTTDYWWTENFDAVVVASGHYTVPYFPLIEGLQEFEETYPGSVIHTKAYRGREKYRGKRVIVVGASVSGADTAVDLLGVAKSPVYAVVKGHKANAYFGDHAFKHPRIKEVASIKRIDSATRTVFFVDGETVANVDAIILATGYTWTLPFLPQIPIRNNRIPDLYLHVFHQSDPTLVFVGAIGAGLTFKAFEWQAVIAARVLAGHVTLPPLELQQAWERDRIAKKGDGVPFTILWPDFEEYFETIRKLAGEPSPTQPGRRLPPFDPNWVKTLVDGHQRRIRMWKRANAEAEDRWNDAAQVLAKL</sequence>
<reference evidence="5 6" key="1">
    <citation type="submission" date="2013-03" db="EMBL/GenBank/DDBJ databases">
        <title>The Genome Sequence of Capronia coronata CBS 617.96.</title>
        <authorList>
            <consortium name="The Broad Institute Genomics Platform"/>
            <person name="Cuomo C."/>
            <person name="de Hoog S."/>
            <person name="Gorbushina A."/>
            <person name="Walker B."/>
            <person name="Young S.K."/>
            <person name="Zeng Q."/>
            <person name="Gargeya S."/>
            <person name="Fitzgerald M."/>
            <person name="Haas B."/>
            <person name="Abouelleil A."/>
            <person name="Allen A.W."/>
            <person name="Alvarado L."/>
            <person name="Arachchi H.M."/>
            <person name="Berlin A.M."/>
            <person name="Chapman S.B."/>
            <person name="Gainer-Dewar J."/>
            <person name="Goldberg J."/>
            <person name="Griggs A."/>
            <person name="Gujja S."/>
            <person name="Hansen M."/>
            <person name="Howarth C."/>
            <person name="Imamovic A."/>
            <person name="Ireland A."/>
            <person name="Larimer J."/>
            <person name="McCowan C."/>
            <person name="Murphy C."/>
            <person name="Pearson M."/>
            <person name="Poon T.W."/>
            <person name="Priest M."/>
            <person name="Roberts A."/>
            <person name="Saif S."/>
            <person name="Shea T."/>
            <person name="Sisk P."/>
            <person name="Sykes S."/>
            <person name="Wortman J."/>
            <person name="Nusbaum C."/>
            <person name="Birren B."/>
        </authorList>
    </citation>
    <scope>NUCLEOTIDE SEQUENCE [LARGE SCALE GENOMIC DNA]</scope>
    <source>
        <strain evidence="5 6">CBS 617.96</strain>
    </source>
</reference>
<keyword evidence="4" id="KW-0560">Oxidoreductase</keyword>
<accession>W9YPG5</accession>
<dbReference type="Gene3D" id="3.50.50.60">
    <property type="entry name" value="FAD/NAD(P)-binding domain"/>
    <property type="match status" value="2"/>
</dbReference>
<dbReference type="Proteomes" id="UP000019484">
    <property type="component" value="Unassembled WGS sequence"/>
</dbReference>
<keyword evidence="3" id="KW-0274">FAD</keyword>
<evidence type="ECO:0000256" key="1">
    <source>
        <dbReference type="ARBA" id="ARBA00009183"/>
    </source>
</evidence>
<organism evidence="5 6">
    <name type="scientific">Capronia coronata CBS 617.96</name>
    <dbReference type="NCBI Taxonomy" id="1182541"/>
    <lineage>
        <taxon>Eukaryota</taxon>
        <taxon>Fungi</taxon>
        <taxon>Dikarya</taxon>
        <taxon>Ascomycota</taxon>
        <taxon>Pezizomycotina</taxon>
        <taxon>Eurotiomycetes</taxon>
        <taxon>Chaetothyriomycetidae</taxon>
        <taxon>Chaetothyriales</taxon>
        <taxon>Herpotrichiellaceae</taxon>
        <taxon>Capronia</taxon>
    </lineage>
</organism>
<dbReference type="HOGENOM" id="CLU_006909_5_3_1"/>
<proteinExistence type="inferred from homology"/>
<keyword evidence="6" id="KW-1185">Reference proteome</keyword>
<dbReference type="GO" id="GO:0050660">
    <property type="term" value="F:flavin adenine dinucleotide binding"/>
    <property type="evidence" value="ECO:0007669"/>
    <property type="project" value="InterPro"/>
</dbReference>
<evidence type="ECO:0000313" key="5">
    <source>
        <dbReference type="EMBL" id="EXJ91136.1"/>
    </source>
</evidence>
<protein>
    <submittedName>
        <fullName evidence="5">Dimethylaniline monooxygenase (N-oxide forming)</fullName>
    </submittedName>
</protein>
<dbReference type="InterPro" id="IPR050346">
    <property type="entry name" value="FMO-like"/>
</dbReference>
<comment type="similarity">
    <text evidence="1">Belongs to the FMO family.</text>
</comment>
<dbReference type="STRING" id="1182541.W9YPG5"/>
<dbReference type="Pfam" id="PF00743">
    <property type="entry name" value="FMO-like"/>
    <property type="match status" value="2"/>
</dbReference>
<dbReference type="InterPro" id="IPR020946">
    <property type="entry name" value="Flavin_mOase-like"/>
</dbReference>
<keyword evidence="5" id="KW-0503">Monooxygenase</keyword>
<dbReference type="OrthoDB" id="66881at2759"/>
<dbReference type="PRINTS" id="PR00368">
    <property type="entry name" value="FADPNR"/>
</dbReference>
<comment type="caution">
    <text evidence="5">The sequence shown here is derived from an EMBL/GenBank/DDBJ whole genome shotgun (WGS) entry which is preliminary data.</text>
</comment>
<dbReference type="EMBL" id="AMWN01000003">
    <property type="protein sequence ID" value="EXJ91136.1"/>
    <property type="molecule type" value="Genomic_DNA"/>
</dbReference>
<dbReference type="eggNOG" id="KOG1399">
    <property type="taxonomic scope" value="Eukaryota"/>
</dbReference>
<dbReference type="GO" id="GO:0004499">
    <property type="term" value="F:N,N-dimethylaniline monooxygenase activity"/>
    <property type="evidence" value="ECO:0007669"/>
    <property type="project" value="InterPro"/>
</dbReference>
<dbReference type="GO" id="GO:0050661">
    <property type="term" value="F:NADP binding"/>
    <property type="evidence" value="ECO:0007669"/>
    <property type="project" value="InterPro"/>
</dbReference>
<dbReference type="GeneID" id="19159129"/>
<evidence type="ECO:0000256" key="2">
    <source>
        <dbReference type="ARBA" id="ARBA00022630"/>
    </source>
</evidence>
<evidence type="ECO:0000256" key="4">
    <source>
        <dbReference type="ARBA" id="ARBA00023002"/>
    </source>
</evidence>
<dbReference type="AlphaFoldDB" id="W9YPG5"/>